<dbReference type="AlphaFoldDB" id="A0A5P8VT63"/>
<evidence type="ECO:0000313" key="1">
    <source>
        <dbReference type="EMBL" id="QFS43511.1"/>
    </source>
</evidence>
<gene>
    <name evidence="1" type="ORF">GXM_00984</name>
</gene>
<name>A0A5P8VT63_9NOSO</name>
<accession>A0A5P8VT63</accession>
<protein>
    <submittedName>
        <fullName evidence="1">Uncharacterized protein</fullName>
    </submittedName>
</protein>
<dbReference type="EMBL" id="CP045226">
    <property type="protein sequence ID" value="QFS43511.1"/>
    <property type="molecule type" value="Genomic_DNA"/>
</dbReference>
<proteinExistence type="predicted"/>
<organism evidence="1 2">
    <name type="scientific">Nostoc sphaeroides CCNUC1</name>
    <dbReference type="NCBI Taxonomy" id="2653204"/>
    <lineage>
        <taxon>Bacteria</taxon>
        <taxon>Bacillati</taxon>
        <taxon>Cyanobacteriota</taxon>
        <taxon>Cyanophyceae</taxon>
        <taxon>Nostocales</taxon>
        <taxon>Nostocaceae</taxon>
        <taxon>Nostoc</taxon>
    </lineage>
</organism>
<reference evidence="1 2" key="1">
    <citation type="submission" date="2019-10" db="EMBL/GenBank/DDBJ databases">
        <title>Genomic and transcriptomic insights into the perfect genentic adaptation of a filamentous nitrogen-fixing cyanobacterium to rice fields.</title>
        <authorList>
            <person name="Chen Z."/>
        </authorList>
    </citation>
    <scope>NUCLEOTIDE SEQUENCE [LARGE SCALE GENOMIC DNA]</scope>
    <source>
        <strain evidence="1">CCNUC1</strain>
    </source>
</reference>
<sequence length="37" mass="4406">MFIPYRPTTLIKLRLISRFWAIRHSRAIHLITSLAGR</sequence>
<keyword evidence="2" id="KW-1185">Reference proteome</keyword>
<dbReference type="Proteomes" id="UP000326678">
    <property type="component" value="Chromosome Gxm1"/>
</dbReference>
<evidence type="ECO:0000313" key="2">
    <source>
        <dbReference type="Proteomes" id="UP000326678"/>
    </source>
</evidence>
<dbReference type="KEGG" id="nsh:GXM_00984"/>